<name>A0A7D5SWY5_9EURY</name>
<dbReference type="RefSeq" id="WP_179918476.1">
    <property type="nucleotide sequence ID" value="NZ_CP058909.1"/>
</dbReference>
<sequence length="59" mass="6207">MAQSANLHGDSNRTESVDLRCPDCGHTENCTSHAAAASLQTSKPCPNCNRMMALSEGSV</sequence>
<organism evidence="1 2">
    <name type="scientific">Halosimplex pelagicum</name>
    <dbReference type="NCBI Taxonomy" id="869886"/>
    <lineage>
        <taxon>Archaea</taxon>
        <taxon>Methanobacteriati</taxon>
        <taxon>Methanobacteriota</taxon>
        <taxon>Stenosarchaea group</taxon>
        <taxon>Halobacteria</taxon>
        <taxon>Halobacteriales</taxon>
        <taxon>Haloarculaceae</taxon>
        <taxon>Halosimplex</taxon>
    </lineage>
</organism>
<accession>A0A7D5SWY5</accession>
<dbReference type="OrthoDB" id="385623at2157"/>
<protein>
    <recommendedName>
        <fullName evidence="3">Small CPxCG-related zinc finger protein</fullName>
    </recommendedName>
</protein>
<evidence type="ECO:0000313" key="1">
    <source>
        <dbReference type="EMBL" id="QLH83427.1"/>
    </source>
</evidence>
<proteinExistence type="predicted"/>
<dbReference type="GeneID" id="56084544"/>
<dbReference type="AlphaFoldDB" id="A0A7D5SWY5"/>
<reference evidence="1 2" key="1">
    <citation type="submission" date="2020-07" db="EMBL/GenBank/DDBJ databases">
        <title>Halosimplex litoreum sp. nov. and Halosimplex rubrum sp. nov., isolated from different salt environments.</title>
        <authorList>
            <person name="Cui H."/>
        </authorList>
    </citation>
    <scope>NUCLEOTIDE SEQUENCE [LARGE SCALE GENOMIC DNA]</scope>
    <source>
        <strain evidence="1 2">R2</strain>
    </source>
</reference>
<evidence type="ECO:0000313" key="2">
    <source>
        <dbReference type="Proteomes" id="UP000509346"/>
    </source>
</evidence>
<keyword evidence="2" id="KW-1185">Reference proteome</keyword>
<gene>
    <name evidence="1" type="ORF">HZS54_18105</name>
</gene>
<dbReference type="EMBL" id="CP058909">
    <property type="protein sequence ID" value="QLH83427.1"/>
    <property type="molecule type" value="Genomic_DNA"/>
</dbReference>
<evidence type="ECO:0008006" key="3">
    <source>
        <dbReference type="Google" id="ProtNLM"/>
    </source>
</evidence>
<dbReference type="KEGG" id="hpel:HZS54_18105"/>
<dbReference type="Proteomes" id="UP000509346">
    <property type="component" value="Chromosome"/>
</dbReference>